<reference evidence="8" key="1">
    <citation type="journal article" date="2019" name="Int. J. Syst. Evol. Microbiol.">
        <title>The Global Catalogue of Microorganisms (GCM) 10K type strain sequencing project: providing services to taxonomists for standard genome sequencing and annotation.</title>
        <authorList>
            <consortium name="The Broad Institute Genomics Platform"/>
            <consortium name="The Broad Institute Genome Sequencing Center for Infectious Disease"/>
            <person name="Wu L."/>
            <person name="Ma J."/>
        </authorList>
    </citation>
    <scope>NUCLEOTIDE SEQUENCE [LARGE SCALE GENOMIC DNA]</scope>
    <source>
        <strain evidence="8">TISTR 2466</strain>
    </source>
</reference>
<dbReference type="PANTHER" id="PTHR30204">
    <property type="entry name" value="REDOX-CYCLING DRUG-SENSING TRANSCRIPTIONAL ACTIVATOR SOXR"/>
    <property type="match status" value="1"/>
</dbReference>
<feature type="domain" description="HTH merR-type" evidence="6">
    <location>
        <begin position="4"/>
        <end position="73"/>
    </location>
</feature>
<dbReference type="SMART" id="SM00422">
    <property type="entry name" value="HTH_MERR"/>
    <property type="match status" value="1"/>
</dbReference>
<dbReference type="PRINTS" id="PR00040">
    <property type="entry name" value="HTHMERR"/>
</dbReference>
<dbReference type="PROSITE" id="PS50937">
    <property type="entry name" value="HTH_MERR_2"/>
    <property type="match status" value="1"/>
</dbReference>
<dbReference type="Gene3D" id="1.10.1660.10">
    <property type="match status" value="1"/>
</dbReference>
<dbReference type="CDD" id="cd01109">
    <property type="entry name" value="HTH_YyaN"/>
    <property type="match status" value="1"/>
</dbReference>
<evidence type="ECO:0000259" key="6">
    <source>
        <dbReference type="PROSITE" id="PS50937"/>
    </source>
</evidence>
<keyword evidence="3" id="KW-0238">DNA-binding</keyword>
<evidence type="ECO:0000313" key="8">
    <source>
        <dbReference type="Proteomes" id="UP001597399"/>
    </source>
</evidence>
<evidence type="ECO:0000256" key="4">
    <source>
        <dbReference type="ARBA" id="ARBA00023163"/>
    </source>
</evidence>
<evidence type="ECO:0000256" key="5">
    <source>
        <dbReference type="SAM" id="Coils"/>
    </source>
</evidence>
<organism evidence="7 8">
    <name type="scientific">Sporolactobacillus shoreicorticis</name>
    <dbReference type="NCBI Taxonomy" id="1923877"/>
    <lineage>
        <taxon>Bacteria</taxon>
        <taxon>Bacillati</taxon>
        <taxon>Bacillota</taxon>
        <taxon>Bacilli</taxon>
        <taxon>Bacillales</taxon>
        <taxon>Sporolactobacillaceae</taxon>
        <taxon>Sporolactobacillus</taxon>
    </lineage>
</organism>
<dbReference type="Proteomes" id="UP001597399">
    <property type="component" value="Unassembled WGS sequence"/>
</dbReference>
<dbReference type="EMBL" id="JBHUMQ010000017">
    <property type="protein sequence ID" value="MFD2693569.1"/>
    <property type="molecule type" value="Genomic_DNA"/>
</dbReference>
<evidence type="ECO:0000256" key="2">
    <source>
        <dbReference type="ARBA" id="ARBA00023015"/>
    </source>
</evidence>
<dbReference type="SUPFAM" id="SSF46955">
    <property type="entry name" value="Putative DNA-binding domain"/>
    <property type="match status" value="1"/>
</dbReference>
<keyword evidence="4" id="KW-0804">Transcription</keyword>
<evidence type="ECO:0000313" key="7">
    <source>
        <dbReference type="EMBL" id="MFD2693569.1"/>
    </source>
</evidence>
<keyword evidence="5" id="KW-0175">Coiled coil</keyword>
<keyword evidence="8" id="KW-1185">Reference proteome</keyword>
<keyword evidence="1" id="KW-0678">Repressor</keyword>
<sequence length="129" mass="15654">MNRSYSIDEISRMTGLSKYTLRYYEKENLLKNIARDEHGYRKYSEKNLEWITFLLKVKKTGMPINSLKYYADLMERGDETIPERKSILRDHQKRILQEKAELSQALEVIERKFKMYDERLSKQREEEGH</sequence>
<dbReference type="RefSeq" id="WP_253060526.1">
    <property type="nucleotide sequence ID" value="NZ_JAMXWM010000005.1"/>
</dbReference>
<feature type="coiled-coil region" evidence="5">
    <location>
        <begin position="88"/>
        <end position="126"/>
    </location>
</feature>
<accession>A0ABW5S3D4</accession>
<proteinExistence type="predicted"/>
<dbReference type="Pfam" id="PF13411">
    <property type="entry name" value="MerR_1"/>
    <property type="match status" value="1"/>
</dbReference>
<name>A0ABW5S3D4_9BACL</name>
<comment type="caution">
    <text evidence="7">The sequence shown here is derived from an EMBL/GenBank/DDBJ whole genome shotgun (WGS) entry which is preliminary data.</text>
</comment>
<keyword evidence="2" id="KW-0805">Transcription regulation</keyword>
<evidence type="ECO:0000256" key="3">
    <source>
        <dbReference type="ARBA" id="ARBA00023125"/>
    </source>
</evidence>
<dbReference type="PANTHER" id="PTHR30204:SF69">
    <property type="entry name" value="MERR-FAMILY TRANSCRIPTIONAL REGULATOR"/>
    <property type="match status" value="1"/>
</dbReference>
<dbReference type="InterPro" id="IPR000551">
    <property type="entry name" value="MerR-type_HTH_dom"/>
</dbReference>
<gene>
    <name evidence="7" type="ORF">ACFSUE_08005</name>
</gene>
<dbReference type="InterPro" id="IPR047057">
    <property type="entry name" value="MerR_fam"/>
</dbReference>
<dbReference type="InterPro" id="IPR009061">
    <property type="entry name" value="DNA-bd_dom_put_sf"/>
</dbReference>
<evidence type="ECO:0000256" key="1">
    <source>
        <dbReference type="ARBA" id="ARBA00022491"/>
    </source>
</evidence>
<protein>
    <submittedName>
        <fullName evidence="7">MerR family transcriptional regulator</fullName>
    </submittedName>
</protein>